<evidence type="ECO:0000256" key="1">
    <source>
        <dbReference type="SAM" id="SignalP"/>
    </source>
</evidence>
<dbReference type="STRING" id="758825.SAMN02982985_04366"/>
<dbReference type="Proteomes" id="UP000199470">
    <property type="component" value="Unassembled WGS sequence"/>
</dbReference>
<sequence>MLKLGIKPRAGRALALSLAVSAALAAPGLAWAGGPALAPPQADGAGPAPALATPGVATVATVATPATPGATTVVVPAVAPAGAASENGPPAPAESAPFSLAALAPERLERMRGGADAVWNDMKLSGAVSGNTAVNVATGSNIITNGSFGGASGLPIAIQNSGANVLIQNATIVNVQLR</sequence>
<feature type="signal peptide" evidence="1">
    <location>
        <begin position="1"/>
        <end position="32"/>
    </location>
</feature>
<evidence type="ECO:0000313" key="2">
    <source>
        <dbReference type="EMBL" id="SFM52121.1"/>
    </source>
</evidence>
<dbReference type="RefSeq" id="WP_174900626.1">
    <property type="nucleotide sequence ID" value="NZ_FOTW01000022.1"/>
</dbReference>
<name>A0A1I4RIP3_9BURK</name>
<dbReference type="EMBL" id="FOTW01000022">
    <property type="protein sequence ID" value="SFM52121.1"/>
    <property type="molecule type" value="Genomic_DNA"/>
</dbReference>
<reference evidence="2 3" key="1">
    <citation type="submission" date="2016-10" db="EMBL/GenBank/DDBJ databases">
        <authorList>
            <person name="de Groot N.N."/>
        </authorList>
    </citation>
    <scope>NUCLEOTIDE SEQUENCE [LARGE SCALE GENOMIC DNA]</scope>
    <source>
        <strain evidence="2 3">ATCC 43154</strain>
    </source>
</reference>
<proteinExistence type="predicted"/>
<evidence type="ECO:0000313" key="3">
    <source>
        <dbReference type="Proteomes" id="UP000199470"/>
    </source>
</evidence>
<organism evidence="2 3">
    <name type="scientific">Rugamonas rubra</name>
    <dbReference type="NCBI Taxonomy" id="758825"/>
    <lineage>
        <taxon>Bacteria</taxon>
        <taxon>Pseudomonadati</taxon>
        <taxon>Pseudomonadota</taxon>
        <taxon>Betaproteobacteria</taxon>
        <taxon>Burkholderiales</taxon>
        <taxon>Oxalobacteraceae</taxon>
        <taxon>Telluria group</taxon>
        <taxon>Rugamonas</taxon>
    </lineage>
</organism>
<gene>
    <name evidence="2" type="ORF">SAMN02982985_04366</name>
</gene>
<feature type="chain" id="PRO_5011532934" evidence="1">
    <location>
        <begin position="33"/>
        <end position="178"/>
    </location>
</feature>
<accession>A0A1I4RIP3</accession>
<dbReference type="AlphaFoldDB" id="A0A1I4RIP3"/>
<keyword evidence="1" id="KW-0732">Signal</keyword>
<keyword evidence="3" id="KW-1185">Reference proteome</keyword>
<protein>
    <submittedName>
        <fullName evidence="2">Uncharacterized protein</fullName>
    </submittedName>
</protein>